<dbReference type="InterPro" id="IPR036873">
    <property type="entry name" value="Rhodanese-like_dom_sf"/>
</dbReference>
<reference evidence="4" key="1">
    <citation type="submission" date="2018-05" db="EMBL/GenBank/DDBJ databases">
        <authorList>
            <person name="Cea G.-C."/>
            <person name="William W."/>
        </authorList>
    </citation>
    <scope>NUCLEOTIDE SEQUENCE [LARGE SCALE GENOMIC DNA]</scope>
    <source>
        <strain evidence="4">DB21MT 5</strain>
    </source>
</reference>
<dbReference type="PROSITE" id="PS50206">
    <property type="entry name" value="RHODANESE_3"/>
    <property type="match status" value="1"/>
</dbReference>
<dbReference type="InterPro" id="IPR050229">
    <property type="entry name" value="GlpE_sulfurtransferase"/>
</dbReference>
<evidence type="ECO:0000259" key="2">
    <source>
        <dbReference type="PROSITE" id="PS50206"/>
    </source>
</evidence>
<dbReference type="AlphaFoldDB" id="A0A330LTV7"/>
<proteinExistence type="predicted"/>
<evidence type="ECO:0000313" key="4">
    <source>
        <dbReference type="Proteomes" id="UP000250163"/>
    </source>
</evidence>
<keyword evidence="1" id="KW-1133">Transmembrane helix</keyword>
<keyword evidence="1" id="KW-0812">Transmembrane</keyword>
<dbReference type="OrthoDB" id="9808735at2"/>
<dbReference type="SMART" id="SM00450">
    <property type="entry name" value="RHOD"/>
    <property type="match status" value="1"/>
</dbReference>
<name>A0A330LTV7_9GAMM</name>
<dbReference type="KEGG" id="mya:MORIYA_3201"/>
<evidence type="ECO:0000313" key="3">
    <source>
        <dbReference type="EMBL" id="SQD79656.1"/>
    </source>
</evidence>
<protein>
    <submittedName>
        <fullName evidence="3">Rhodanese-like domain-containing protein</fullName>
    </submittedName>
</protein>
<dbReference type="Pfam" id="PF00581">
    <property type="entry name" value="Rhodanese"/>
    <property type="match status" value="1"/>
</dbReference>
<keyword evidence="1" id="KW-0472">Membrane</keyword>
<dbReference type="Gene3D" id="3.40.250.10">
    <property type="entry name" value="Rhodanese-like domain"/>
    <property type="match status" value="1"/>
</dbReference>
<organism evidence="3 4">
    <name type="scientific">Moritella yayanosii</name>
    <dbReference type="NCBI Taxonomy" id="69539"/>
    <lineage>
        <taxon>Bacteria</taxon>
        <taxon>Pseudomonadati</taxon>
        <taxon>Pseudomonadota</taxon>
        <taxon>Gammaproteobacteria</taxon>
        <taxon>Alteromonadales</taxon>
        <taxon>Moritellaceae</taxon>
        <taxon>Moritella</taxon>
    </lineage>
</organism>
<dbReference type="PANTHER" id="PTHR43031">
    <property type="entry name" value="FAD-DEPENDENT OXIDOREDUCTASE"/>
    <property type="match status" value="1"/>
</dbReference>
<sequence>MQEYIEFASNNPALSLAWVAIAGFLIYSFGTSALSKVKSVNNHEATTLMNKENAIIVDVRATEHYRKSHILNAINVPTADIEANKLTMIEKYKNTPIIVMCDTGMSSGRAANRLAKMDFTTVYNLSGGMASWQEAKLPTVKK</sequence>
<dbReference type="InterPro" id="IPR001763">
    <property type="entry name" value="Rhodanese-like_dom"/>
</dbReference>
<dbReference type="RefSeq" id="WP_112716444.1">
    <property type="nucleotide sequence ID" value="NZ_LS483250.1"/>
</dbReference>
<keyword evidence="4" id="KW-1185">Reference proteome</keyword>
<dbReference type="EMBL" id="LS483250">
    <property type="protein sequence ID" value="SQD79656.1"/>
    <property type="molecule type" value="Genomic_DNA"/>
</dbReference>
<evidence type="ECO:0000256" key="1">
    <source>
        <dbReference type="SAM" id="Phobius"/>
    </source>
</evidence>
<gene>
    <name evidence="3" type="ORF">MORIYA_3201</name>
</gene>
<dbReference type="Proteomes" id="UP000250163">
    <property type="component" value="Chromosome MORIYA"/>
</dbReference>
<feature type="domain" description="Rhodanese" evidence="2">
    <location>
        <begin position="50"/>
        <end position="141"/>
    </location>
</feature>
<dbReference type="CDD" id="cd00158">
    <property type="entry name" value="RHOD"/>
    <property type="match status" value="1"/>
</dbReference>
<accession>A0A330LTV7</accession>
<dbReference type="SUPFAM" id="SSF52821">
    <property type="entry name" value="Rhodanese/Cell cycle control phosphatase"/>
    <property type="match status" value="1"/>
</dbReference>
<feature type="transmembrane region" description="Helical" evidence="1">
    <location>
        <begin position="12"/>
        <end position="30"/>
    </location>
</feature>
<dbReference type="PANTHER" id="PTHR43031:SF18">
    <property type="entry name" value="RHODANESE-RELATED SULFURTRANSFERASES"/>
    <property type="match status" value="1"/>
</dbReference>